<dbReference type="InterPro" id="IPR036812">
    <property type="entry name" value="NAD(P)_OxRdtase_dom_sf"/>
</dbReference>
<protein>
    <submittedName>
        <fullName evidence="3">Aldo/keto reductase</fullName>
    </submittedName>
</protein>
<dbReference type="Proteomes" id="UP000316801">
    <property type="component" value="Unassembled WGS sequence"/>
</dbReference>
<dbReference type="Gene3D" id="3.20.20.100">
    <property type="entry name" value="NADP-dependent oxidoreductase domain"/>
    <property type="match status" value="1"/>
</dbReference>
<evidence type="ECO:0000313" key="4">
    <source>
        <dbReference type="Proteomes" id="UP000316801"/>
    </source>
</evidence>
<dbReference type="Pfam" id="PF00248">
    <property type="entry name" value="Aldo_ket_red"/>
    <property type="match status" value="1"/>
</dbReference>
<dbReference type="PANTHER" id="PTHR43364">
    <property type="entry name" value="NADH-SPECIFIC METHYLGLYOXAL REDUCTASE-RELATED"/>
    <property type="match status" value="1"/>
</dbReference>
<gene>
    <name evidence="3" type="ORF">FNA46_13150</name>
</gene>
<dbReference type="RefSeq" id="WP_143125664.1">
    <property type="nucleotide sequence ID" value="NZ_VJMG01000033.1"/>
</dbReference>
<evidence type="ECO:0000256" key="1">
    <source>
        <dbReference type="ARBA" id="ARBA00023002"/>
    </source>
</evidence>
<proteinExistence type="predicted"/>
<keyword evidence="4" id="KW-1185">Reference proteome</keyword>
<dbReference type="FunFam" id="3.20.20.100:FF:000004">
    <property type="entry name" value="Oxidoreductase, aldo/keto reductase"/>
    <property type="match status" value="1"/>
</dbReference>
<sequence length="316" mass="33876">MHLRPLGRTGLSIAPVVFGGNVFGWTADENTSFALLDRFFEAGFNTIDTADVYSRWAPGHQGGESETIIGRWLKRGGVARDKAIIVTKVGSDMGQGKVDLSAKWIEKAVEASLTRLGTDYIDLYLSHWPDAETPYEETLAAFDRLKQAGKIRAIGCSNLDTGQLRAALDAAATAGLPRYDVLQPEYNLYTRDKFEGPLADLCIAEEIGVISYYALAAGFLTGKYRKAEDTEGVARSYRVGSYLDEKGHRVLAALDAVAAETGASLATIAIAWVAARPGITAPIASATSLSQLDAMIAAGSLRLTEAQLQRLNEAGA</sequence>
<dbReference type="CDD" id="cd19081">
    <property type="entry name" value="AKR_AKR9C1"/>
    <property type="match status" value="1"/>
</dbReference>
<dbReference type="InterPro" id="IPR050523">
    <property type="entry name" value="AKR_Detox_Biosynth"/>
</dbReference>
<dbReference type="GO" id="GO:0016491">
    <property type="term" value="F:oxidoreductase activity"/>
    <property type="evidence" value="ECO:0007669"/>
    <property type="project" value="UniProtKB-KW"/>
</dbReference>
<evidence type="ECO:0000259" key="2">
    <source>
        <dbReference type="Pfam" id="PF00248"/>
    </source>
</evidence>
<evidence type="ECO:0000313" key="3">
    <source>
        <dbReference type="EMBL" id="TRL38284.1"/>
    </source>
</evidence>
<reference evidence="3 4" key="1">
    <citation type="submission" date="2019-07" db="EMBL/GenBank/DDBJ databases">
        <title>Ln-dependent methylotrophs.</title>
        <authorList>
            <person name="Tani A."/>
        </authorList>
    </citation>
    <scope>NUCLEOTIDE SEQUENCE [LARGE SCALE GENOMIC DNA]</scope>
    <source>
        <strain evidence="3 4">SM12</strain>
    </source>
</reference>
<name>A0A549T8T6_9HYPH</name>
<keyword evidence="1" id="KW-0560">Oxidoreductase</keyword>
<dbReference type="GO" id="GO:0005829">
    <property type="term" value="C:cytosol"/>
    <property type="evidence" value="ECO:0007669"/>
    <property type="project" value="UniProtKB-ARBA"/>
</dbReference>
<organism evidence="3 4">
    <name type="scientific">Rhizobium straminoryzae</name>
    <dbReference type="NCBI Taxonomy" id="1387186"/>
    <lineage>
        <taxon>Bacteria</taxon>
        <taxon>Pseudomonadati</taxon>
        <taxon>Pseudomonadota</taxon>
        <taxon>Alphaproteobacteria</taxon>
        <taxon>Hyphomicrobiales</taxon>
        <taxon>Rhizobiaceae</taxon>
        <taxon>Rhizobium/Agrobacterium group</taxon>
        <taxon>Rhizobium</taxon>
    </lineage>
</organism>
<comment type="caution">
    <text evidence="3">The sequence shown here is derived from an EMBL/GenBank/DDBJ whole genome shotgun (WGS) entry which is preliminary data.</text>
</comment>
<dbReference type="EMBL" id="VJMG01000033">
    <property type="protein sequence ID" value="TRL38284.1"/>
    <property type="molecule type" value="Genomic_DNA"/>
</dbReference>
<dbReference type="AlphaFoldDB" id="A0A549T8T6"/>
<dbReference type="InterPro" id="IPR023210">
    <property type="entry name" value="NADP_OxRdtase_dom"/>
</dbReference>
<accession>A0A549T8T6</accession>
<dbReference type="SUPFAM" id="SSF51430">
    <property type="entry name" value="NAD(P)-linked oxidoreductase"/>
    <property type="match status" value="1"/>
</dbReference>
<feature type="domain" description="NADP-dependent oxidoreductase" evidence="2">
    <location>
        <begin position="16"/>
        <end position="314"/>
    </location>
</feature>
<dbReference type="PANTHER" id="PTHR43364:SF6">
    <property type="entry name" value="OXIDOREDUCTASE-RELATED"/>
    <property type="match status" value="1"/>
</dbReference>